<accession>D6X205</accession>
<proteinExistence type="inferred from homology"/>
<dbReference type="InterPro" id="IPR000659">
    <property type="entry name" value="Pyridox_Oxase"/>
</dbReference>
<keyword evidence="9" id="KW-0560">Oxidoreductase</keyword>
<evidence type="ECO:0000256" key="6">
    <source>
        <dbReference type="ARBA" id="ARBA00012801"/>
    </source>
</evidence>
<gene>
    <name evidence="11" type="primary">AUGUSTUS-3.0.2_12391</name>
    <name evidence="11" type="ORF">TcasGA2_TC012391</name>
</gene>
<dbReference type="UniPathway" id="UPA01068">
    <property type="reaction ID" value="UER00304"/>
</dbReference>
<dbReference type="EC" id="1.4.3.5" evidence="6"/>
<dbReference type="InterPro" id="IPR012349">
    <property type="entry name" value="Split_barrel_FMN-bd"/>
</dbReference>
<dbReference type="SUPFAM" id="SSF50475">
    <property type="entry name" value="FMN-binding split barrel"/>
    <property type="match status" value="1"/>
</dbReference>
<dbReference type="Gene3D" id="2.30.110.10">
    <property type="entry name" value="Electron Transport, Fmn-binding Protein, Chain A"/>
    <property type="match status" value="1"/>
</dbReference>
<evidence type="ECO:0000256" key="9">
    <source>
        <dbReference type="ARBA" id="ARBA00023002"/>
    </source>
</evidence>
<dbReference type="InParanoid" id="D6X205"/>
<dbReference type="InterPro" id="IPR011576">
    <property type="entry name" value="Pyridox_Oxase_N"/>
</dbReference>
<keyword evidence="8" id="KW-0288">FMN</keyword>
<dbReference type="EMBL" id="KQ971371">
    <property type="protein sequence ID" value="EFA10196.1"/>
    <property type="molecule type" value="Genomic_DNA"/>
</dbReference>
<evidence type="ECO:0000256" key="4">
    <source>
        <dbReference type="ARBA" id="ARBA00005037"/>
    </source>
</evidence>
<organism evidence="11 12">
    <name type="scientific">Tribolium castaneum</name>
    <name type="common">Red flour beetle</name>
    <dbReference type="NCBI Taxonomy" id="7070"/>
    <lineage>
        <taxon>Eukaryota</taxon>
        <taxon>Metazoa</taxon>
        <taxon>Ecdysozoa</taxon>
        <taxon>Arthropoda</taxon>
        <taxon>Hexapoda</taxon>
        <taxon>Insecta</taxon>
        <taxon>Pterygota</taxon>
        <taxon>Neoptera</taxon>
        <taxon>Endopterygota</taxon>
        <taxon>Coleoptera</taxon>
        <taxon>Polyphaga</taxon>
        <taxon>Cucujiformia</taxon>
        <taxon>Tenebrionidae</taxon>
        <taxon>Tenebrionidae incertae sedis</taxon>
        <taxon>Tribolium</taxon>
    </lineage>
</organism>
<feature type="domain" description="Pyridoxamine 5'-phosphate oxidase N-terminal" evidence="10">
    <location>
        <begin position="27"/>
        <end position="142"/>
    </location>
</feature>
<evidence type="ECO:0000256" key="3">
    <source>
        <dbReference type="ARBA" id="ARBA00004738"/>
    </source>
</evidence>
<dbReference type="GO" id="GO:0008615">
    <property type="term" value="P:pyridoxine biosynthetic process"/>
    <property type="evidence" value="ECO:0007669"/>
    <property type="project" value="InterPro"/>
</dbReference>
<comment type="similarity">
    <text evidence="5">Belongs to the pyridoxamine 5'-phosphate oxidase family.</text>
</comment>
<keyword evidence="12" id="KW-1185">Reference proteome</keyword>
<dbReference type="Proteomes" id="UP000007266">
    <property type="component" value="Linkage group 9"/>
</dbReference>
<evidence type="ECO:0000313" key="11">
    <source>
        <dbReference type="EMBL" id="EFA10196.1"/>
    </source>
</evidence>
<comment type="function">
    <text evidence="2">Catalyzes the oxidation of either pyridoxine 5'-phosphate (PNP) or pyridoxamine 5'-phosphate (PMP) into pyridoxal 5'-phosphate (PLP).</text>
</comment>
<evidence type="ECO:0000313" key="12">
    <source>
        <dbReference type="Proteomes" id="UP000007266"/>
    </source>
</evidence>
<dbReference type="PIRSF" id="PIRSF000190">
    <property type="entry name" value="Pyd_amn-ph_oxd"/>
    <property type="match status" value="1"/>
</dbReference>
<name>D6X205_TRICA</name>
<dbReference type="Pfam" id="PF01243">
    <property type="entry name" value="PNPOx_N"/>
    <property type="match status" value="1"/>
</dbReference>
<evidence type="ECO:0000256" key="1">
    <source>
        <dbReference type="ARBA" id="ARBA00001917"/>
    </source>
</evidence>
<dbReference type="OMA" id="ITHRYTR"/>
<evidence type="ECO:0000256" key="8">
    <source>
        <dbReference type="ARBA" id="ARBA00022643"/>
    </source>
</evidence>
<dbReference type="OrthoDB" id="303614at2759"/>
<dbReference type="GO" id="GO:0004733">
    <property type="term" value="F:pyridoxamine phosphate oxidase activity"/>
    <property type="evidence" value="ECO:0000318"/>
    <property type="project" value="GO_Central"/>
</dbReference>
<comment type="pathway">
    <text evidence="3">Cofactor metabolism; pyridoxal 5'-phosphate salvage; pyridoxal 5'-phosphate from pyridoxamine 5'-phosphate: step 1/1.</text>
</comment>
<comment type="cofactor">
    <cofactor evidence="1">
        <name>FMN</name>
        <dbReference type="ChEBI" id="CHEBI:58210"/>
    </cofactor>
</comment>
<protein>
    <recommendedName>
        <fullName evidence="6">pyridoxal 5'-phosphate synthase</fullName>
        <ecNumber evidence="6">1.4.3.5</ecNumber>
    </recommendedName>
</protein>
<dbReference type="eggNOG" id="KOG2586">
    <property type="taxonomic scope" value="Eukaryota"/>
</dbReference>
<dbReference type="PhylomeDB" id="D6X205"/>
<evidence type="ECO:0000259" key="10">
    <source>
        <dbReference type="Pfam" id="PF01243"/>
    </source>
</evidence>
<sequence>MSHSDVSFIEVKDPTKPSVLFHEWIQEAKKFGGKISLMNLATASKNGKVSNRTVVIREIMPDASLAFAAQAYSNKIKDINENPQVAATILIPYVKNGKNVIKQIRLSGTAEKLSQEQCRAYFEKESLSSKIRAWVCQKCGPVDWKDLKSEHDQLLKEVVENKKVIEMPETQVAHKIVPYEFDFYFSEGEAIADRVLFKLVGAKWDCQRIMT</sequence>
<comment type="pathway">
    <text evidence="4">Cofactor metabolism; pyridoxal 5'-phosphate salvage; pyridoxal 5'-phosphate from pyridoxine 5'-phosphate: step 1/1.</text>
</comment>
<dbReference type="STRING" id="7070.D6X205"/>
<reference evidence="11 12" key="2">
    <citation type="journal article" date="2010" name="Nucleic Acids Res.">
        <title>BeetleBase in 2010: revisions to provide comprehensive genomic information for Tribolium castaneum.</title>
        <authorList>
            <person name="Kim H.S."/>
            <person name="Murphy T."/>
            <person name="Xia J."/>
            <person name="Caragea D."/>
            <person name="Park Y."/>
            <person name="Beeman R.W."/>
            <person name="Lorenzen M.D."/>
            <person name="Butcher S."/>
            <person name="Manak J.R."/>
            <person name="Brown S.J."/>
        </authorList>
    </citation>
    <scope>NUCLEOTIDE SEQUENCE [LARGE SCALE GENOMIC DNA]</scope>
    <source>
        <strain evidence="11 12">Georgia GA2</strain>
    </source>
</reference>
<dbReference type="GO" id="GO:0042823">
    <property type="term" value="P:pyridoxal phosphate biosynthetic process"/>
    <property type="evidence" value="ECO:0000318"/>
    <property type="project" value="GO_Central"/>
</dbReference>
<dbReference type="PANTHER" id="PTHR10851">
    <property type="entry name" value="PYRIDOXINE-5-PHOSPHATE OXIDASE"/>
    <property type="match status" value="1"/>
</dbReference>
<dbReference type="PANTHER" id="PTHR10851:SF4">
    <property type="entry name" value="PYRIDOXAL 5'-PHOSPHATE SYNTHASE"/>
    <property type="match status" value="1"/>
</dbReference>
<dbReference type="AlphaFoldDB" id="D6X205"/>
<dbReference type="GO" id="GO:0010181">
    <property type="term" value="F:FMN binding"/>
    <property type="evidence" value="ECO:0007669"/>
    <property type="project" value="InterPro"/>
</dbReference>
<reference evidence="11 12" key="1">
    <citation type="journal article" date="2008" name="Nature">
        <title>The genome of the model beetle and pest Tribolium castaneum.</title>
        <authorList>
            <consortium name="Tribolium Genome Sequencing Consortium"/>
            <person name="Richards S."/>
            <person name="Gibbs R.A."/>
            <person name="Weinstock G.M."/>
            <person name="Brown S.J."/>
            <person name="Denell R."/>
            <person name="Beeman R.W."/>
            <person name="Gibbs R."/>
            <person name="Beeman R.W."/>
            <person name="Brown S.J."/>
            <person name="Bucher G."/>
            <person name="Friedrich M."/>
            <person name="Grimmelikhuijzen C.J."/>
            <person name="Klingler M."/>
            <person name="Lorenzen M."/>
            <person name="Richards S."/>
            <person name="Roth S."/>
            <person name="Schroder R."/>
            <person name="Tautz D."/>
            <person name="Zdobnov E.M."/>
            <person name="Muzny D."/>
            <person name="Gibbs R.A."/>
            <person name="Weinstock G.M."/>
            <person name="Attaway T."/>
            <person name="Bell S."/>
            <person name="Buhay C.J."/>
            <person name="Chandrabose M.N."/>
            <person name="Chavez D."/>
            <person name="Clerk-Blankenburg K.P."/>
            <person name="Cree A."/>
            <person name="Dao M."/>
            <person name="Davis C."/>
            <person name="Chacko J."/>
            <person name="Dinh H."/>
            <person name="Dugan-Rocha S."/>
            <person name="Fowler G."/>
            <person name="Garner T.T."/>
            <person name="Garnes J."/>
            <person name="Gnirke A."/>
            <person name="Hawes A."/>
            <person name="Hernandez J."/>
            <person name="Hines S."/>
            <person name="Holder M."/>
            <person name="Hume J."/>
            <person name="Jhangiani S.N."/>
            <person name="Joshi V."/>
            <person name="Khan Z.M."/>
            <person name="Jackson L."/>
            <person name="Kovar C."/>
            <person name="Kowis A."/>
            <person name="Lee S."/>
            <person name="Lewis L.R."/>
            <person name="Margolis J."/>
            <person name="Morgan M."/>
            <person name="Nazareth L.V."/>
            <person name="Nguyen N."/>
            <person name="Okwuonu G."/>
            <person name="Parker D."/>
            <person name="Richards S."/>
            <person name="Ruiz S.J."/>
            <person name="Santibanez J."/>
            <person name="Savard J."/>
            <person name="Scherer S.E."/>
            <person name="Schneider B."/>
            <person name="Sodergren E."/>
            <person name="Tautz D."/>
            <person name="Vattahil S."/>
            <person name="Villasana D."/>
            <person name="White C.S."/>
            <person name="Wright R."/>
            <person name="Park Y."/>
            <person name="Beeman R.W."/>
            <person name="Lord J."/>
            <person name="Oppert B."/>
            <person name="Lorenzen M."/>
            <person name="Brown S."/>
            <person name="Wang L."/>
            <person name="Savard J."/>
            <person name="Tautz D."/>
            <person name="Richards S."/>
            <person name="Weinstock G."/>
            <person name="Gibbs R.A."/>
            <person name="Liu Y."/>
            <person name="Worley K."/>
            <person name="Weinstock G."/>
            <person name="Elsik C.G."/>
            <person name="Reese J.T."/>
            <person name="Elhaik E."/>
            <person name="Landan G."/>
            <person name="Graur D."/>
            <person name="Arensburger P."/>
            <person name="Atkinson P."/>
            <person name="Beeman R.W."/>
            <person name="Beidler J."/>
            <person name="Brown S.J."/>
            <person name="Demuth J.P."/>
            <person name="Drury D.W."/>
            <person name="Du Y.Z."/>
            <person name="Fujiwara H."/>
            <person name="Lorenzen M."/>
            <person name="Maselli V."/>
            <person name="Osanai M."/>
            <person name="Park Y."/>
            <person name="Robertson H.M."/>
            <person name="Tu Z."/>
            <person name="Wang J.J."/>
            <person name="Wang S."/>
            <person name="Richards S."/>
            <person name="Song H."/>
            <person name="Zhang L."/>
            <person name="Sodergren E."/>
            <person name="Werner D."/>
            <person name="Stanke M."/>
            <person name="Morgenstern B."/>
            <person name="Solovyev V."/>
            <person name="Kosarev P."/>
            <person name="Brown G."/>
            <person name="Chen H.C."/>
            <person name="Ermolaeva O."/>
            <person name="Hlavina W."/>
            <person name="Kapustin Y."/>
            <person name="Kiryutin B."/>
            <person name="Kitts P."/>
            <person name="Maglott D."/>
            <person name="Pruitt K."/>
            <person name="Sapojnikov V."/>
            <person name="Souvorov A."/>
            <person name="Mackey A.J."/>
            <person name="Waterhouse R.M."/>
            <person name="Wyder S."/>
            <person name="Zdobnov E.M."/>
            <person name="Zdobnov E.M."/>
            <person name="Wyder S."/>
            <person name="Kriventseva E.V."/>
            <person name="Kadowaki T."/>
            <person name="Bork P."/>
            <person name="Aranda M."/>
            <person name="Bao R."/>
            <person name="Beermann A."/>
            <person name="Berns N."/>
            <person name="Bolognesi R."/>
            <person name="Bonneton F."/>
            <person name="Bopp D."/>
            <person name="Brown S.J."/>
            <person name="Bucher G."/>
            <person name="Butts T."/>
            <person name="Chaumot A."/>
            <person name="Denell R.E."/>
            <person name="Ferrier D.E."/>
            <person name="Friedrich M."/>
            <person name="Gordon C.M."/>
            <person name="Jindra M."/>
            <person name="Klingler M."/>
            <person name="Lan Q."/>
            <person name="Lattorff H.M."/>
            <person name="Laudet V."/>
            <person name="von Levetsow C."/>
            <person name="Liu Z."/>
            <person name="Lutz R."/>
            <person name="Lynch J.A."/>
            <person name="da Fonseca R.N."/>
            <person name="Posnien N."/>
            <person name="Reuter R."/>
            <person name="Roth S."/>
            <person name="Savard J."/>
            <person name="Schinko J.B."/>
            <person name="Schmitt C."/>
            <person name="Schoppmeier M."/>
            <person name="Schroder R."/>
            <person name="Shippy T.D."/>
            <person name="Simonnet F."/>
            <person name="Marques-Souza H."/>
            <person name="Tautz D."/>
            <person name="Tomoyasu Y."/>
            <person name="Trauner J."/>
            <person name="Van der Zee M."/>
            <person name="Vervoort M."/>
            <person name="Wittkopp N."/>
            <person name="Wimmer E.A."/>
            <person name="Yang X."/>
            <person name="Jones A.K."/>
            <person name="Sattelle D.B."/>
            <person name="Ebert P.R."/>
            <person name="Nelson D."/>
            <person name="Scott J.G."/>
            <person name="Beeman R.W."/>
            <person name="Muthukrishnan S."/>
            <person name="Kramer K.J."/>
            <person name="Arakane Y."/>
            <person name="Beeman R.W."/>
            <person name="Zhu Q."/>
            <person name="Hogenkamp D."/>
            <person name="Dixit R."/>
            <person name="Oppert B."/>
            <person name="Jiang H."/>
            <person name="Zou Z."/>
            <person name="Marshall J."/>
            <person name="Elpidina E."/>
            <person name="Vinokurov K."/>
            <person name="Oppert C."/>
            <person name="Zou Z."/>
            <person name="Evans J."/>
            <person name="Lu Z."/>
            <person name="Zhao P."/>
            <person name="Sumathipala N."/>
            <person name="Altincicek B."/>
            <person name="Vilcinskas A."/>
            <person name="Williams M."/>
            <person name="Hultmark D."/>
            <person name="Hetru C."/>
            <person name="Jiang H."/>
            <person name="Grimmelikhuijzen C.J."/>
            <person name="Hauser F."/>
            <person name="Cazzamali G."/>
            <person name="Williamson M."/>
            <person name="Park Y."/>
            <person name="Li B."/>
            <person name="Tanaka Y."/>
            <person name="Predel R."/>
            <person name="Neupert S."/>
            <person name="Schachtner J."/>
            <person name="Verleyen P."/>
            <person name="Raible F."/>
            <person name="Bork P."/>
            <person name="Friedrich M."/>
            <person name="Walden K.K."/>
            <person name="Robertson H.M."/>
            <person name="Angeli S."/>
            <person name="Foret S."/>
            <person name="Bucher G."/>
            <person name="Schuetz S."/>
            <person name="Maleszka R."/>
            <person name="Wimmer E.A."/>
            <person name="Beeman R.W."/>
            <person name="Lorenzen M."/>
            <person name="Tomoyasu Y."/>
            <person name="Miller S.C."/>
            <person name="Grossmann D."/>
            <person name="Bucher G."/>
        </authorList>
    </citation>
    <scope>NUCLEOTIDE SEQUENCE [LARGE SCALE GENOMIC DNA]</scope>
    <source>
        <strain evidence="11 12">Georgia GA2</strain>
    </source>
</reference>
<keyword evidence="7" id="KW-0285">Flavoprotein</keyword>
<dbReference type="HOGENOM" id="CLU_032263_3_1_1"/>
<dbReference type="KEGG" id="tca:660794"/>
<evidence type="ECO:0000256" key="2">
    <source>
        <dbReference type="ARBA" id="ARBA00003691"/>
    </source>
</evidence>
<evidence type="ECO:0000256" key="5">
    <source>
        <dbReference type="ARBA" id="ARBA00007301"/>
    </source>
</evidence>
<evidence type="ECO:0000256" key="7">
    <source>
        <dbReference type="ARBA" id="ARBA00022630"/>
    </source>
</evidence>